<protein>
    <recommendedName>
        <fullName evidence="9">Cation/H+ exchanger transmembrane domain-containing protein</fullName>
    </recommendedName>
</protein>
<feature type="transmembrane region" description="Helical" evidence="8">
    <location>
        <begin position="99"/>
        <end position="118"/>
    </location>
</feature>
<feature type="transmembrane region" description="Helical" evidence="8">
    <location>
        <begin position="202"/>
        <end position="228"/>
    </location>
</feature>
<feature type="transmembrane region" description="Helical" evidence="8">
    <location>
        <begin position="419"/>
        <end position="439"/>
    </location>
</feature>
<feature type="region of interest" description="Disordered" evidence="7">
    <location>
        <begin position="790"/>
        <end position="810"/>
    </location>
</feature>
<evidence type="ECO:0000256" key="8">
    <source>
        <dbReference type="SAM" id="Phobius"/>
    </source>
</evidence>
<dbReference type="GO" id="GO:1902600">
    <property type="term" value="P:proton transmembrane transport"/>
    <property type="evidence" value="ECO:0007669"/>
    <property type="project" value="InterPro"/>
</dbReference>
<keyword evidence="5" id="KW-0406">Ion transport</keyword>
<proteinExistence type="predicted"/>
<feature type="transmembrane region" description="Helical" evidence="8">
    <location>
        <begin position="234"/>
        <end position="259"/>
    </location>
</feature>
<comment type="caution">
    <text evidence="10">The sequence shown here is derived from an EMBL/GenBank/DDBJ whole genome shotgun (WGS) entry which is preliminary data.</text>
</comment>
<reference evidence="10 11" key="1">
    <citation type="submission" date="2015-12" db="EMBL/GenBank/DDBJ databases">
        <title>Draft genome sequence of Moniliophthora roreri, the causal agent of frosty pod rot of cacao.</title>
        <authorList>
            <person name="Aime M.C."/>
            <person name="Diaz-Valderrama J.R."/>
            <person name="Kijpornyongpan T."/>
            <person name="Phillips-Mora W."/>
        </authorList>
    </citation>
    <scope>NUCLEOTIDE SEQUENCE [LARGE SCALE GENOMIC DNA]</scope>
    <source>
        <strain evidence="10 11">MCA 2952</strain>
    </source>
</reference>
<keyword evidence="4 8" id="KW-1133">Transmembrane helix</keyword>
<evidence type="ECO:0000256" key="1">
    <source>
        <dbReference type="ARBA" id="ARBA00004141"/>
    </source>
</evidence>
<dbReference type="Gene3D" id="1.20.1530.20">
    <property type="match status" value="1"/>
</dbReference>
<dbReference type="AlphaFoldDB" id="A0A0W0FV59"/>
<keyword evidence="2" id="KW-0813">Transport</keyword>
<evidence type="ECO:0000256" key="3">
    <source>
        <dbReference type="ARBA" id="ARBA00022692"/>
    </source>
</evidence>
<dbReference type="eggNOG" id="KOG1650">
    <property type="taxonomic scope" value="Eukaryota"/>
</dbReference>
<feature type="region of interest" description="Disordered" evidence="7">
    <location>
        <begin position="521"/>
        <end position="549"/>
    </location>
</feature>
<dbReference type="Pfam" id="PF00999">
    <property type="entry name" value="Na_H_Exchanger"/>
    <property type="match status" value="1"/>
</dbReference>
<dbReference type="Proteomes" id="UP000054988">
    <property type="component" value="Unassembled WGS sequence"/>
</dbReference>
<feature type="region of interest" description="Disordered" evidence="7">
    <location>
        <begin position="455"/>
        <end position="474"/>
    </location>
</feature>
<sequence>MGLSNDFAAVQDMLLKRAAAEQGGVISGDNPAHYNAQNPIRLWVIQLVIIIGFTQLLALILGRIRQPRVIAEVIAGIILGPSVMGRIPRFQNSIFPQDSMPLLNVTANIGLILFLFIIGMEIDTRVIKNNVRASASISLAGLVVPLGLGAALGVGVYREFVSPTVNFGYFILFVAVAVGITAFPVLCRILTELKLLDTTVGVVTLSAGVGNDVIGWILLALSVALVNASNGLTALYVLLASAGFILFLLYPVRWAFVWLAKITGSLEQGTPTTTMMTVTLLTVFISAFFTDIIGVHAIFGGFLAGLIVPHNNGFAISLVEKIEDLVSILLLPIYFTLSGLRTNLGLLDEGRTWGYIILICVVAFVSKFLPCAAAARLCGFNIRESGAIGSLMSCKGLVELIVLNVGFQAGILDSRTFSMFVVHAVVLTFITTPLVLMFYPERVRVHQGSAHDAIKAPAGDADAERSTDKNLATSEEDAKTRFALVLDKLEQLPAAMTLTQLLNPFAGSSARGAPLSESISVVSADSEDRKGDDTSQIPTLIKEKSRSEPPKAPGFIDLTLLRLIELSNRTSAVLKSQEAAALVHSDPVVSVFSTFAWLAGVTSRLCSSAPKSKGSTLNTALEVVPWDEFDGVVGRHVEERKVEMLLIPWASTGNGATAAVLDQNTDAPAARNPFDGVFHRPGASAAGSPAASSQHDQLSSVVYAEFIRKLFLNTPCDVTLFVDRGRERLGLEPAITSAPSALNSIGGNADTLLFLPFYGGPDDRLALKLVVQICSRNPCARAVVVRVVRASDEDSSESDDEKKEKVPPPYNTISAADTVYGQQNTQTRLASDTADNLLWDRLSTSGSSRITFVVKKTSRPLRDIVDLVSPIPTTDTSPAMKALNAAVKPGSGVNTVVVCGRSRRMAAESLGSELSQIVSTAPIATQVSRTLGDVGAAMVAVGARASLMVCQARINE</sequence>
<name>A0A0W0FV59_MONRR</name>
<evidence type="ECO:0000256" key="7">
    <source>
        <dbReference type="SAM" id="MobiDB-lite"/>
    </source>
</evidence>
<dbReference type="GO" id="GO:0015297">
    <property type="term" value="F:antiporter activity"/>
    <property type="evidence" value="ECO:0007669"/>
    <property type="project" value="InterPro"/>
</dbReference>
<evidence type="ECO:0000259" key="9">
    <source>
        <dbReference type="Pfam" id="PF00999"/>
    </source>
</evidence>
<dbReference type="InterPro" id="IPR038770">
    <property type="entry name" value="Na+/solute_symporter_sf"/>
</dbReference>
<feature type="transmembrane region" description="Helical" evidence="8">
    <location>
        <begin position="40"/>
        <end position="62"/>
    </location>
</feature>
<accession>A0A0W0FV59</accession>
<organism evidence="10 11">
    <name type="scientific">Moniliophthora roreri</name>
    <name type="common">Frosty pod rot fungus</name>
    <name type="synonym">Monilia roreri</name>
    <dbReference type="NCBI Taxonomy" id="221103"/>
    <lineage>
        <taxon>Eukaryota</taxon>
        <taxon>Fungi</taxon>
        <taxon>Dikarya</taxon>
        <taxon>Basidiomycota</taxon>
        <taxon>Agaricomycotina</taxon>
        <taxon>Agaricomycetes</taxon>
        <taxon>Agaricomycetidae</taxon>
        <taxon>Agaricales</taxon>
        <taxon>Marasmiineae</taxon>
        <taxon>Marasmiaceae</taxon>
        <taxon>Moniliophthora</taxon>
    </lineage>
</organism>
<feature type="transmembrane region" description="Helical" evidence="8">
    <location>
        <begin position="280"/>
        <end position="308"/>
    </location>
</feature>
<evidence type="ECO:0000256" key="4">
    <source>
        <dbReference type="ARBA" id="ARBA00022989"/>
    </source>
</evidence>
<evidence type="ECO:0000313" key="11">
    <source>
        <dbReference type="Proteomes" id="UP000054988"/>
    </source>
</evidence>
<evidence type="ECO:0000313" key="10">
    <source>
        <dbReference type="EMBL" id="KTB40303.1"/>
    </source>
</evidence>
<feature type="transmembrane region" description="Helical" evidence="8">
    <location>
        <begin position="169"/>
        <end position="190"/>
    </location>
</feature>
<dbReference type="GO" id="GO:0016020">
    <property type="term" value="C:membrane"/>
    <property type="evidence" value="ECO:0007669"/>
    <property type="project" value="UniProtKB-SubCell"/>
</dbReference>
<evidence type="ECO:0000256" key="5">
    <source>
        <dbReference type="ARBA" id="ARBA00023065"/>
    </source>
</evidence>
<comment type="subcellular location">
    <subcellularLocation>
        <location evidence="1">Membrane</location>
        <topology evidence="1">Multi-pass membrane protein</topology>
    </subcellularLocation>
</comment>
<feature type="transmembrane region" description="Helical" evidence="8">
    <location>
        <begin position="139"/>
        <end position="157"/>
    </location>
</feature>
<keyword evidence="6 8" id="KW-0472">Membrane</keyword>
<gene>
    <name evidence="10" type="ORF">WG66_7125</name>
</gene>
<dbReference type="InterPro" id="IPR050794">
    <property type="entry name" value="CPA2_transporter"/>
</dbReference>
<evidence type="ECO:0000256" key="2">
    <source>
        <dbReference type="ARBA" id="ARBA00022448"/>
    </source>
</evidence>
<feature type="domain" description="Cation/H+ exchanger transmembrane" evidence="9">
    <location>
        <begin position="57"/>
        <end position="435"/>
    </location>
</feature>
<dbReference type="PANTHER" id="PTHR32468:SF0">
    <property type="entry name" value="K(+)_H(+) ANTIPORTER 1"/>
    <property type="match status" value="1"/>
</dbReference>
<dbReference type="InterPro" id="IPR006153">
    <property type="entry name" value="Cation/H_exchanger_TM"/>
</dbReference>
<keyword evidence="3 8" id="KW-0812">Transmembrane</keyword>
<feature type="transmembrane region" description="Helical" evidence="8">
    <location>
        <begin position="69"/>
        <end position="87"/>
    </location>
</feature>
<dbReference type="EMBL" id="LATX01001591">
    <property type="protein sequence ID" value="KTB40303.1"/>
    <property type="molecule type" value="Genomic_DNA"/>
</dbReference>
<dbReference type="PANTHER" id="PTHR32468">
    <property type="entry name" value="CATION/H + ANTIPORTER"/>
    <property type="match status" value="1"/>
</dbReference>
<feature type="transmembrane region" description="Helical" evidence="8">
    <location>
        <begin position="353"/>
        <end position="375"/>
    </location>
</feature>
<evidence type="ECO:0000256" key="6">
    <source>
        <dbReference type="ARBA" id="ARBA00023136"/>
    </source>
</evidence>